<evidence type="ECO:0000313" key="3">
    <source>
        <dbReference type="Proteomes" id="UP001286456"/>
    </source>
</evidence>
<dbReference type="EMBL" id="JAUEPO010000001">
    <property type="protein sequence ID" value="KAK3337726.1"/>
    <property type="molecule type" value="Genomic_DNA"/>
</dbReference>
<dbReference type="AlphaFoldDB" id="A0AAE0MM66"/>
<gene>
    <name evidence="2" type="ORF">B0T19DRAFT_438369</name>
</gene>
<feature type="chain" id="PRO_5042158778" evidence="1">
    <location>
        <begin position="20"/>
        <end position="183"/>
    </location>
</feature>
<reference evidence="2" key="1">
    <citation type="journal article" date="2023" name="Mol. Phylogenet. Evol.">
        <title>Genome-scale phylogeny and comparative genomics of the fungal order Sordariales.</title>
        <authorList>
            <person name="Hensen N."/>
            <person name="Bonometti L."/>
            <person name="Westerberg I."/>
            <person name="Brannstrom I.O."/>
            <person name="Guillou S."/>
            <person name="Cros-Aarteil S."/>
            <person name="Calhoun S."/>
            <person name="Haridas S."/>
            <person name="Kuo A."/>
            <person name="Mondo S."/>
            <person name="Pangilinan J."/>
            <person name="Riley R."/>
            <person name="LaButti K."/>
            <person name="Andreopoulos B."/>
            <person name="Lipzen A."/>
            <person name="Chen C."/>
            <person name="Yan M."/>
            <person name="Daum C."/>
            <person name="Ng V."/>
            <person name="Clum A."/>
            <person name="Steindorff A."/>
            <person name="Ohm R.A."/>
            <person name="Martin F."/>
            <person name="Silar P."/>
            <person name="Natvig D.O."/>
            <person name="Lalanne C."/>
            <person name="Gautier V."/>
            <person name="Ament-Velasquez S.L."/>
            <person name="Kruys A."/>
            <person name="Hutchinson M.I."/>
            <person name="Powell A.J."/>
            <person name="Barry K."/>
            <person name="Miller A.N."/>
            <person name="Grigoriev I.V."/>
            <person name="Debuchy R."/>
            <person name="Gladieux P."/>
            <person name="Hiltunen Thoren M."/>
            <person name="Johannesson H."/>
        </authorList>
    </citation>
    <scope>NUCLEOTIDE SEQUENCE</scope>
    <source>
        <strain evidence="2">SMH4131-1</strain>
    </source>
</reference>
<dbReference type="Proteomes" id="UP001286456">
    <property type="component" value="Unassembled WGS sequence"/>
</dbReference>
<sequence length="183" mass="19039">MYSPNFIIALLAIAGTAIAAPAPEASAPGVFHPIETNGGLTKITGPDGLYISHNSTHMSYHGLSEDAATGKRSDDAVLARADGNCDVVCIAGQFTSSSAISSAQAGLRSAFASNPNWKGNIFYLANSVYAFGCDYGSGQNTPASQYDVDVSCMQSACGGSQAAYNRRRTWKATYGREIGGFSC</sequence>
<protein>
    <submittedName>
        <fullName evidence="2">Uncharacterized protein</fullName>
    </submittedName>
</protein>
<comment type="caution">
    <text evidence="2">The sequence shown here is derived from an EMBL/GenBank/DDBJ whole genome shotgun (WGS) entry which is preliminary data.</text>
</comment>
<name>A0AAE0MM66_9PEZI</name>
<evidence type="ECO:0000256" key="1">
    <source>
        <dbReference type="SAM" id="SignalP"/>
    </source>
</evidence>
<organism evidence="2 3">
    <name type="scientific">Cercophora scortea</name>
    <dbReference type="NCBI Taxonomy" id="314031"/>
    <lineage>
        <taxon>Eukaryota</taxon>
        <taxon>Fungi</taxon>
        <taxon>Dikarya</taxon>
        <taxon>Ascomycota</taxon>
        <taxon>Pezizomycotina</taxon>
        <taxon>Sordariomycetes</taxon>
        <taxon>Sordariomycetidae</taxon>
        <taxon>Sordariales</taxon>
        <taxon>Lasiosphaeriaceae</taxon>
        <taxon>Cercophora</taxon>
    </lineage>
</organism>
<reference evidence="2" key="2">
    <citation type="submission" date="2023-06" db="EMBL/GenBank/DDBJ databases">
        <authorList>
            <consortium name="Lawrence Berkeley National Laboratory"/>
            <person name="Haridas S."/>
            <person name="Hensen N."/>
            <person name="Bonometti L."/>
            <person name="Westerberg I."/>
            <person name="Brannstrom I.O."/>
            <person name="Guillou S."/>
            <person name="Cros-Aarteil S."/>
            <person name="Calhoun S."/>
            <person name="Kuo A."/>
            <person name="Mondo S."/>
            <person name="Pangilinan J."/>
            <person name="Riley R."/>
            <person name="Labutti K."/>
            <person name="Andreopoulos B."/>
            <person name="Lipzen A."/>
            <person name="Chen C."/>
            <person name="Yanf M."/>
            <person name="Daum C."/>
            <person name="Ng V."/>
            <person name="Clum A."/>
            <person name="Steindorff A."/>
            <person name="Ohm R."/>
            <person name="Martin F."/>
            <person name="Silar P."/>
            <person name="Natvig D."/>
            <person name="Lalanne C."/>
            <person name="Gautier V."/>
            <person name="Ament-Velasquez S.L."/>
            <person name="Kruys A."/>
            <person name="Hutchinson M.I."/>
            <person name="Powell A.J."/>
            <person name="Barry K."/>
            <person name="Miller A.N."/>
            <person name="Grigoriev I.V."/>
            <person name="Debuchy R."/>
            <person name="Gladieux P."/>
            <person name="Thoren M.H."/>
            <person name="Johannesson H."/>
        </authorList>
    </citation>
    <scope>NUCLEOTIDE SEQUENCE</scope>
    <source>
        <strain evidence="2">SMH4131-1</strain>
    </source>
</reference>
<evidence type="ECO:0000313" key="2">
    <source>
        <dbReference type="EMBL" id="KAK3337726.1"/>
    </source>
</evidence>
<keyword evidence="3" id="KW-1185">Reference proteome</keyword>
<proteinExistence type="predicted"/>
<accession>A0AAE0MM66</accession>
<keyword evidence="1" id="KW-0732">Signal</keyword>
<feature type="signal peptide" evidence="1">
    <location>
        <begin position="1"/>
        <end position="19"/>
    </location>
</feature>